<keyword evidence="2" id="KW-0614">Plasmid</keyword>
<dbReference type="Proteomes" id="UP000515465">
    <property type="component" value="Plasmid p_1"/>
</dbReference>
<proteinExistence type="predicted"/>
<dbReference type="AlphaFoldDB" id="A0A7G6T5T7"/>
<protein>
    <recommendedName>
        <fullName evidence="1">Multi-ubiquitin domain-containing protein</fullName>
    </recommendedName>
</protein>
<feature type="domain" description="Multi-ubiquitin" evidence="1">
    <location>
        <begin position="28"/>
        <end position="79"/>
    </location>
</feature>
<sequence>MSLQDVSQDADQRDRFAYLVNSVPNRSRDHQIEGREILEKSGYLPADQHILIQVLDWGTQSIGLNEKVDLREEGIEQFRAFAGDRIYAFTVDLRGYEWGASTIAEAELRGYVGLSEDRIFTLDRADTPDKLIEDGSDIDLDDRGAERLKVVARPMVTVKVNNKPVNLRFGWHTGAEIKAAAIAQGVEIRLDFTLDEEKPNGDTQVIGDDDPTFISGGEVFGAVDHHEDS</sequence>
<evidence type="ECO:0000313" key="2">
    <source>
        <dbReference type="EMBL" id="QND62119.1"/>
    </source>
</evidence>
<gene>
    <name evidence="2" type="ORF">HB778_39270</name>
</gene>
<dbReference type="Pfam" id="PF14452">
    <property type="entry name" value="Multi_ubiq"/>
    <property type="match status" value="1"/>
</dbReference>
<dbReference type="RefSeq" id="WP_183465843.1">
    <property type="nucleotide sequence ID" value="NZ_CP050299.1"/>
</dbReference>
<organism evidence="2 3">
    <name type="scientific">Mesorhizobium huakuii</name>
    <dbReference type="NCBI Taxonomy" id="28104"/>
    <lineage>
        <taxon>Bacteria</taxon>
        <taxon>Pseudomonadati</taxon>
        <taxon>Pseudomonadota</taxon>
        <taxon>Alphaproteobacteria</taxon>
        <taxon>Hyphomicrobiales</taxon>
        <taxon>Phyllobacteriaceae</taxon>
        <taxon>Mesorhizobium</taxon>
    </lineage>
</organism>
<dbReference type="EMBL" id="CP050299">
    <property type="protein sequence ID" value="QND62119.1"/>
    <property type="molecule type" value="Genomic_DNA"/>
</dbReference>
<dbReference type="InterPro" id="IPR027802">
    <property type="entry name" value="Multi-ubiquitin_dom"/>
</dbReference>
<reference evidence="3" key="1">
    <citation type="journal article" date="2020" name="Mol. Plant Microbe">
        <title>Rhizobial microsymbionts of the narrowly endemic Oxytropis species growing in Kamchatka are characterized by significant genetic diversity and possess a set of genes that are associated with T3SS and T6SS secretion systems and can affect the development of symbiosis.</title>
        <authorList>
            <person name="Safronova V."/>
            <person name="Guro P."/>
            <person name="Sazanova A."/>
            <person name="Kuznetsova I."/>
            <person name="Belimov A."/>
            <person name="Yakubov V."/>
            <person name="Chirak E."/>
            <person name="Afonin A."/>
            <person name="Gogolev Y."/>
            <person name="Andronov E."/>
            <person name="Tikhonovich I."/>
        </authorList>
    </citation>
    <scope>NUCLEOTIDE SEQUENCE [LARGE SCALE GENOMIC DNA]</scope>
    <source>
        <strain evidence="3">583</strain>
        <plasmid evidence="3">p_1</plasmid>
    </source>
</reference>
<accession>A0A7G6T5T7</accession>
<geneLocation type="plasmid" evidence="2 3">
    <name>p_1</name>
</geneLocation>
<name>A0A7G6T5T7_9HYPH</name>
<evidence type="ECO:0000313" key="3">
    <source>
        <dbReference type="Proteomes" id="UP000515465"/>
    </source>
</evidence>
<evidence type="ECO:0000259" key="1">
    <source>
        <dbReference type="Pfam" id="PF14452"/>
    </source>
</evidence>